<sequence length="293" mass="32977">MDRFLGECWAEMRPNRPPRRTAAASTGNAPAKPVGAEATVVSGDLLPALDLWQQLHAYVVQQASVAVDSFERAEAFLSLPRHHLAMQVLLGRTSDDSDTTVAAYRELRVQYLKAQHDRLETALRQCRLGMERMDRAGHECARLAERLRAVTPTVADVVEVHCEHLRRVQSAVRALLREGSRCRSLWERLRRACYRLPPPAALAQPAVAECVDDDDEDNDANAFTANIPETASRPRQLLALWSAPAEKRASRRASGRAPTVSHLTEVEQLEEWIRWYLPYCALERDTMTLPSPR</sequence>
<reference evidence="1 2" key="1">
    <citation type="submission" date="2022-07" db="EMBL/GenBank/DDBJ databases">
        <title>Genome-wide signatures of adaptation to extreme environments.</title>
        <authorList>
            <person name="Cho C.H."/>
            <person name="Yoon H.S."/>
        </authorList>
    </citation>
    <scope>NUCLEOTIDE SEQUENCE [LARGE SCALE GENOMIC DNA]</scope>
    <source>
        <strain evidence="1 2">DBV 063 E5</strain>
    </source>
</reference>
<dbReference type="Proteomes" id="UP001301350">
    <property type="component" value="Unassembled WGS sequence"/>
</dbReference>
<evidence type="ECO:0000313" key="1">
    <source>
        <dbReference type="EMBL" id="KAK4534391.1"/>
    </source>
</evidence>
<comment type="caution">
    <text evidence="1">The sequence shown here is derived from an EMBL/GenBank/DDBJ whole genome shotgun (WGS) entry which is preliminary data.</text>
</comment>
<keyword evidence="2" id="KW-1185">Reference proteome</keyword>
<dbReference type="EMBL" id="JANCYW010000001">
    <property type="protein sequence ID" value="KAK4534391.1"/>
    <property type="molecule type" value="Genomic_DNA"/>
</dbReference>
<gene>
    <name evidence="1" type="ORF">CDCA_CDCA01G0416</name>
</gene>
<proteinExistence type="predicted"/>
<accession>A0AAV9IQP6</accession>
<organism evidence="1 2">
    <name type="scientific">Cyanidium caldarium</name>
    <name type="common">Red alga</name>
    <dbReference type="NCBI Taxonomy" id="2771"/>
    <lineage>
        <taxon>Eukaryota</taxon>
        <taxon>Rhodophyta</taxon>
        <taxon>Bangiophyceae</taxon>
        <taxon>Cyanidiales</taxon>
        <taxon>Cyanidiaceae</taxon>
        <taxon>Cyanidium</taxon>
    </lineage>
</organism>
<name>A0AAV9IQP6_CYACA</name>
<protein>
    <submittedName>
        <fullName evidence="1">Uncharacterized protein</fullName>
    </submittedName>
</protein>
<dbReference type="AlphaFoldDB" id="A0AAV9IQP6"/>
<evidence type="ECO:0000313" key="2">
    <source>
        <dbReference type="Proteomes" id="UP001301350"/>
    </source>
</evidence>